<accession>A0A654M326</accession>
<name>A0A654M326_9ARCH</name>
<dbReference type="Proteomes" id="UP000058925">
    <property type="component" value="Chromosome"/>
</dbReference>
<reference evidence="3" key="1">
    <citation type="submission" date="2015-10" db="EMBL/GenBank/DDBJ databases">
        <title>Niche specialization of a soil ammonia-oxidizing archaeon, Candidatus Nitrosocosmicus oleophilus.</title>
        <authorList>
            <person name="Jung M.-Y."/>
            <person name="Rhee S.-K."/>
        </authorList>
    </citation>
    <scope>NUCLEOTIDE SEQUENCE [LARGE SCALE GENOMIC DNA]</scope>
    <source>
        <strain evidence="3">MY3</strain>
    </source>
</reference>
<dbReference type="KEGG" id="taa:NMY3_03455"/>
<evidence type="ECO:0000313" key="2">
    <source>
        <dbReference type="EMBL" id="ALI37637.1"/>
    </source>
</evidence>
<dbReference type="GeneID" id="60423288"/>
<dbReference type="RefSeq" id="WP_196816673.1">
    <property type="nucleotide sequence ID" value="NZ_CP012850.1"/>
</dbReference>
<proteinExistence type="predicted"/>
<feature type="coiled-coil region" evidence="1">
    <location>
        <begin position="77"/>
        <end position="108"/>
    </location>
</feature>
<keyword evidence="3" id="KW-1185">Reference proteome</keyword>
<protein>
    <submittedName>
        <fullName evidence="2">Uncharacterized protein</fullName>
    </submittedName>
</protein>
<evidence type="ECO:0000313" key="3">
    <source>
        <dbReference type="Proteomes" id="UP000058925"/>
    </source>
</evidence>
<evidence type="ECO:0000256" key="1">
    <source>
        <dbReference type="SAM" id="Coils"/>
    </source>
</evidence>
<keyword evidence="1" id="KW-0175">Coiled coil</keyword>
<sequence length="110" mass="12918">MDESNREASHDFVNKIIKLDIELASKIAGKDLQVNEVYKILNQRLSLYEKAISMPLVEADKLSLQYKKADISIELKMFRLKQELKDQINQLNSQMKRLENQIINLKEKKQ</sequence>
<gene>
    <name evidence="2" type="ORF">NMY3_03455</name>
</gene>
<organism evidence="2 3">
    <name type="scientific">Candidatus Nitrosocosmicus oleophilus</name>
    <dbReference type="NCBI Taxonomy" id="1353260"/>
    <lineage>
        <taxon>Archaea</taxon>
        <taxon>Nitrososphaerota</taxon>
        <taxon>Nitrososphaeria</taxon>
        <taxon>Nitrososphaerales</taxon>
        <taxon>Nitrososphaeraceae</taxon>
        <taxon>Candidatus Nitrosocosmicus</taxon>
    </lineage>
</organism>
<dbReference type="AlphaFoldDB" id="A0A654M326"/>
<dbReference type="EMBL" id="CP012850">
    <property type="protein sequence ID" value="ALI37637.1"/>
    <property type="molecule type" value="Genomic_DNA"/>
</dbReference>